<gene>
    <name evidence="1" type="ORF">SORBI_3010G127100</name>
</gene>
<protein>
    <submittedName>
        <fullName evidence="1">Uncharacterized protein</fullName>
    </submittedName>
</protein>
<dbReference type="AlphaFoldDB" id="A0A194YIR7"/>
<reference evidence="1 2" key="1">
    <citation type="journal article" date="2009" name="Nature">
        <title>The Sorghum bicolor genome and the diversification of grasses.</title>
        <authorList>
            <person name="Paterson A.H."/>
            <person name="Bowers J.E."/>
            <person name="Bruggmann R."/>
            <person name="Dubchak I."/>
            <person name="Grimwood J."/>
            <person name="Gundlach H."/>
            <person name="Haberer G."/>
            <person name="Hellsten U."/>
            <person name="Mitros T."/>
            <person name="Poliakov A."/>
            <person name="Schmutz J."/>
            <person name="Spannagl M."/>
            <person name="Tang H."/>
            <person name="Wang X."/>
            <person name="Wicker T."/>
            <person name="Bharti A.K."/>
            <person name="Chapman J."/>
            <person name="Feltus F.A."/>
            <person name="Gowik U."/>
            <person name="Grigoriev I.V."/>
            <person name="Lyons E."/>
            <person name="Maher C.A."/>
            <person name="Martis M."/>
            <person name="Narechania A."/>
            <person name="Otillar R.P."/>
            <person name="Penning B.W."/>
            <person name="Salamov A.A."/>
            <person name="Wang Y."/>
            <person name="Zhang L."/>
            <person name="Carpita N.C."/>
            <person name="Freeling M."/>
            <person name="Gingle A.R."/>
            <person name="Hash C.T."/>
            <person name="Keller B."/>
            <person name="Klein P."/>
            <person name="Kresovich S."/>
            <person name="McCann M.C."/>
            <person name="Ming R."/>
            <person name="Peterson D.G."/>
            <person name="Mehboob-ur-Rahman"/>
            <person name="Ware D."/>
            <person name="Westhoff P."/>
            <person name="Mayer K.F."/>
            <person name="Messing J."/>
            <person name="Rokhsar D.S."/>
        </authorList>
    </citation>
    <scope>NUCLEOTIDE SEQUENCE [LARGE SCALE GENOMIC DNA]</scope>
    <source>
        <strain evidence="2">cv. BTx623</strain>
    </source>
</reference>
<evidence type="ECO:0000313" key="2">
    <source>
        <dbReference type="Proteomes" id="UP000000768"/>
    </source>
</evidence>
<accession>A0A194YIR7</accession>
<dbReference type="EMBL" id="CM000769">
    <property type="protein sequence ID" value="KXG19862.1"/>
    <property type="molecule type" value="Genomic_DNA"/>
</dbReference>
<dbReference type="InParanoid" id="A0A194YIR7"/>
<evidence type="ECO:0000313" key="1">
    <source>
        <dbReference type="EMBL" id="KXG19862.1"/>
    </source>
</evidence>
<reference evidence="2" key="2">
    <citation type="journal article" date="2018" name="Plant J.">
        <title>The Sorghum bicolor reference genome: improved assembly, gene annotations, a transcriptome atlas, and signatures of genome organization.</title>
        <authorList>
            <person name="McCormick R.F."/>
            <person name="Truong S.K."/>
            <person name="Sreedasyam A."/>
            <person name="Jenkins J."/>
            <person name="Shu S."/>
            <person name="Sims D."/>
            <person name="Kennedy M."/>
            <person name="Amirebrahimi M."/>
            <person name="Weers B.D."/>
            <person name="McKinley B."/>
            <person name="Mattison A."/>
            <person name="Morishige D.T."/>
            <person name="Grimwood J."/>
            <person name="Schmutz J."/>
            <person name="Mullet J.E."/>
        </authorList>
    </citation>
    <scope>NUCLEOTIDE SEQUENCE [LARGE SCALE GENOMIC DNA]</scope>
    <source>
        <strain evidence="2">cv. BTx623</strain>
    </source>
</reference>
<keyword evidence="2" id="KW-1185">Reference proteome</keyword>
<sequence length="55" mass="6232">MAGLLYLHHGQLVEVHELRSILHRPVPQNHCSVSVREHTVQVISMTEAGSLDWGY</sequence>
<name>A0A194YIR7_SORBI</name>
<dbReference type="Gramene" id="KXG19862">
    <property type="protein sequence ID" value="KXG19862"/>
    <property type="gene ID" value="SORBI_3010G127100"/>
</dbReference>
<dbReference type="Proteomes" id="UP000000768">
    <property type="component" value="Chromosome 10"/>
</dbReference>
<organism evidence="1 2">
    <name type="scientific">Sorghum bicolor</name>
    <name type="common">Sorghum</name>
    <name type="synonym">Sorghum vulgare</name>
    <dbReference type="NCBI Taxonomy" id="4558"/>
    <lineage>
        <taxon>Eukaryota</taxon>
        <taxon>Viridiplantae</taxon>
        <taxon>Streptophyta</taxon>
        <taxon>Embryophyta</taxon>
        <taxon>Tracheophyta</taxon>
        <taxon>Spermatophyta</taxon>
        <taxon>Magnoliopsida</taxon>
        <taxon>Liliopsida</taxon>
        <taxon>Poales</taxon>
        <taxon>Poaceae</taxon>
        <taxon>PACMAD clade</taxon>
        <taxon>Panicoideae</taxon>
        <taxon>Andropogonodae</taxon>
        <taxon>Andropogoneae</taxon>
        <taxon>Sorghinae</taxon>
        <taxon>Sorghum</taxon>
    </lineage>
</organism>
<proteinExistence type="predicted"/>